<dbReference type="InterPro" id="IPR001810">
    <property type="entry name" value="F-box_dom"/>
</dbReference>
<dbReference type="SUPFAM" id="SSF81383">
    <property type="entry name" value="F-box domain"/>
    <property type="match status" value="1"/>
</dbReference>
<accession>A0A6D2KZ00</accession>
<protein>
    <recommendedName>
        <fullName evidence="1">F-box domain-containing protein</fullName>
    </recommendedName>
</protein>
<dbReference type="InterPro" id="IPR036047">
    <property type="entry name" value="F-box-like_dom_sf"/>
</dbReference>
<proteinExistence type="predicted"/>
<dbReference type="AlphaFoldDB" id="A0A6D2KZ00"/>
<dbReference type="SMART" id="SM00256">
    <property type="entry name" value="FBOX"/>
    <property type="match status" value="1"/>
</dbReference>
<reference evidence="2" key="1">
    <citation type="submission" date="2020-01" db="EMBL/GenBank/DDBJ databases">
        <authorList>
            <person name="Mishra B."/>
        </authorList>
    </citation>
    <scope>NUCLEOTIDE SEQUENCE [LARGE SCALE GENOMIC DNA]</scope>
</reference>
<evidence type="ECO:0000313" key="2">
    <source>
        <dbReference type="EMBL" id="CAA7059588.1"/>
    </source>
</evidence>
<dbReference type="InterPro" id="IPR013187">
    <property type="entry name" value="F-box-assoc_dom_typ3"/>
</dbReference>
<evidence type="ECO:0000259" key="1">
    <source>
        <dbReference type="SMART" id="SM00256"/>
    </source>
</evidence>
<dbReference type="Proteomes" id="UP000467841">
    <property type="component" value="Unassembled WGS sequence"/>
</dbReference>
<dbReference type="InterPro" id="IPR017451">
    <property type="entry name" value="F-box-assoc_interact_dom"/>
</dbReference>
<evidence type="ECO:0000313" key="3">
    <source>
        <dbReference type="Proteomes" id="UP000467841"/>
    </source>
</evidence>
<keyword evidence="3" id="KW-1185">Reference proteome</keyword>
<gene>
    <name evidence="2" type="ORF">MERR_LOCUS46824</name>
</gene>
<dbReference type="Pfam" id="PF08268">
    <property type="entry name" value="FBA_3"/>
    <property type="match status" value="1"/>
</dbReference>
<dbReference type="OrthoDB" id="1078980at2759"/>
<dbReference type="NCBIfam" id="TIGR01640">
    <property type="entry name" value="F_box_assoc_1"/>
    <property type="match status" value="1"/>
</dbReference>
<dbReference type="Pfam" id="PF00646">
    <property type="entry name" value="F-box"/>
    <property type="match status" value="1"/>
</dbReference>
<dbReference type="PANTHER" id="PTHR31111">
    <property type="entry name" value="BNAA05G37150D PROTEIN-RELATED"/>
    <property type="match status" value="1"/>
</dbReference>
<feature type="domain" description="F-box" evidence="1">
    <location>
        <begin position="21"/>
        <end position="61"/>
    </location>
</feature>
<organism evidence="2 3">
    <name type="scientific">Microthlaspi erraticum</name>
    <dbReference type="NCBI Taxonomy" id="1685480"/>
    <lineage>
        <taxon>Eukaryota</taxon>
        <taxon>Viridiplantae</taxon>
        <taxon>Streptophyta</taxon>
        <taxon>Embryophyta</taxon>
        <taxon>Tracheophyta</taxon>
        <taxon>Spermatophyta</taxon>
        <taxon>Magnoliopsida</taxon>
        <taxon>eudicotyledons</taxon>
        <taxon>Gunneridae</taxon>
        <taxon>Pentapetalae</taxon>
        <taxon>rosids</taxon>
        <taxon>malvids</taxon>
        <taxon>Brassicales</taxon>
        <taxon>Brassicaceae</taxon>
        <taxon>Coluteocarpeae</taxon>
        <taxon>Microthlaspi</taxon>
    </lineage>
</organism>
<name>A0A6D2KZ00_9BRAS</name>
<dbReference type="PANTHER" id="PTHR31111:SF78">
    <property type="entry name" value="F-BOX ASSOCIATED UBIQUITINATION EFFECTOR FAMILY PROTEIN"/>
    <property type="match status" value="1"/>
</dbReference>
<comment type="caution">
    <text evidence="2">The sequence shown here is derived from an EMBL/GenBank/DDBJ whole genome shotgun (WGS) entry which is preliminary data.</text>
</comment>
<sequence length="297" mass="34411">MRRVRRKESIEKRETDLFSILPLDLIVEILLRTPAKSTASLVLVSKQWLSILRGKKFTNLYVARSSTRKRLLSAVFDTYLKQIFLLSCSQEDPSSSDHRMVKITDQPSHRYYFSAPVRGLICRQIDSKVMMGKHPHLISSYITKQICINGVVYYYAWVTQEISLISFDLISEEFNVIKLPEDIPVLVKYTGKVALASWSENKLDVWVLEDAKKQEWSKVSIVLPFTINLVFVFRGTLSTGELIFSPFRFVRHCHFISYDLKENKAEKVVVKGNGDHFPKHELYFDHVESPMFLPNVS</sequence>
<dbReference type="EMBL" id="CACVBM020001784">
    <property type="protein sequence ID" value="CAA7059588.1"/>
    <property type="molecule type" value="Genomic_DNA"/>
</dbReference>